<reference evidence="1" key="1">
    <citation type="journal article" date="2014" name="Int. J. Syst. Evol. Microbiol.">
        <title>Complete genome sequence of Corynebacterium casei LMG S-19264T (=DSM 44701T), isolated from a smear-ripened cheese.</title>
        <authorList>
            <consortium name="US DOE Joint Genome Institute (JGI-PGF)"/>
            <person name="Walter F."/>
            <person name="Albersmeier A."/>
            <person name="Kalinowski J."/>
            <person name="Ruckert C."/>
        </authorList>
    </citation>
    <scope>NUCLEOTIDE SEQUENCE</scope>
    <source>
        <strain evidence="1">CGMCC 4.7403</strain>
    </source>
</reference>
<organism evidence="1 2">
    <name type="scientific">Streptomyces capitiformicae</name>
    <dbReference type="NCBI Taxonomy" id="2014920"/>
    <lineage>
        <taxon>Bacteria</taxon>
        <taxon>Bacillati</taxon>
        <taxon>Actinomycetota</taxon>
        <taxon>Actinomycetes</taxon>
        <taxon>Kitasatosporales</taxon>
        <taxon>Streptomycetaceae</taxon>
        <taxon>Streptomyces</taxon>
    </lineage>
</organism>
<name>A0A919DJJ1_9ACTN</name>
<evidence type="ECO:0000313" key="1">
    <source>
        <dbReference type="EMBL" id="GHE51333.1"/>
    </source>
</evidence>
<comment type="caution">
    <text evidence="1">The sequence shown here is derived from an EMBL/GenBank/DDBJ whole genome shotgun (WGS) entry which is preliminary data.</text>
</comment>
<proteinExistence type="predicted"/>
<protein>
    <submittedName>
        <fullName evidence="1">Uncharacterized protein</fullName>
    </submittedName>
</protein>
<keyword evidence="2" id="KW-1185">Reference proteome</keyword>
<gene>
    <name evidence="1" type="ORF">GCM10017771_73520</name>
</gene>
<sequence>MATSTVPCTTNSPNYPQSAWVLEAAIRTAPAADSQWQEQLDRLRPIALYDPETQTWHVRLGALDVAGGQMLQVLFDAARVHGTEVCLTPMAVPAYWEGPAFTRGPDVAALLEAQADRGRPLGQLPLA</sequence>
<dbReference type="AlphaFoldDB" id="A0A919DJJ1"/>
<accession>A0A919DJJ1</accession>
<reference evidence="1" key="2">
    <citation type="submission" date="2020-09" db="EMBL/GenBank/DDBJ databases">
        <authorList>
            <person name="Sun Q."/>
            <person name="Zhou Y."/>
        </authorList>
    </citation>
    <scope>NUCLEOTIDE SEQUENCE</scope>
    <source>
        <strain evidence="1">CGMCC 4.7403</strain>
    </source>
</reference>
<evidence type="ECO:0000313" key="2">
    <source>
        <dbReference type="Proteomes" id="UP000603227"/>
    </source>
</evidence>
<dbReference type="EMBL" id="BNAT01000036">
    <property type="protein sequence ID" value="GHE51333.1"/>
    <property type="molecule type" value="Genomic_DNA"/>
</dbReference>
<dbReference type="Proteomes" id="UP000603227">
    <property type="component" value="Unassembled WGS sequence"/>
</dbReference>